<dbReference type="Proteomes" id="UP000824087">
    <property type="component" value="Unassembled WGS sequence"/>
</dbReference>
<protein>
    <submittedName>
        <fullName evidence="1">Uncharacterized protein</fullName>
    </submittedName>
</protein>
<reference evidence="1" key="1">
    <citation type="submission" date="2020-10" db="EMBL/GenBank/DDBJ databases">
        <authorList>
            <person name="Gilroy R."/>
        </authorList>
    </citation>
    <scope>NUCLEOTIDE SEQUENCE</scope>
    <source>
        <strain evidence="1">CHK197-8231</strain>
    </source>
</reference>
<accession>A0A9D1L3K5</accession>
<name>A0A9D1L3K5_9BACT</name>
<evidence type="ECO:0000313" key="1">
    <source>
        <dbReference type="EMBL" id="HIU22820.1"/>
    </source>
</evidence>
<reference evidence="1" key="2">
    <citation type="journal article" date="2021" name="PeerJ">
        <title>Extensive microbial diversity within the chicken gut microbiome revealed by metagenomics and culture.</title>
        <authorList>
            <person name="Gilroy R."/>
            <person name="Ravi A."/>
            <person name="Getino M."/>
            <person name="Pursley I."/>
            <person name="Horton D.L."/>
            <person name="Alikhan N.F."/>
            <person name="Baker D."/>
            <person name="Gharbi K."/>
            <person name="Hall N."/>
            <person name="Watson M."/>
            <person name="Adriaenssens E.M."/>
            <person name="Foster-Nyarko E."/>
            <person name="Jarju S."/>
            <person name="Secka A."/>
            <person name="Antonio M."/>
            <person name="Oren A."/>
            <person name="Chaudhuri R.R."/>
            <person name="La Ragione R."/>
            <person name="Hildebrand F."/>
            <person name="Pallen M.J."/>
        </authorList>
    </citation>
    <scope>NUCLEOTIDE SEQUENCE</scope>
    <source>
        <strain evidence="1">CHK197-8231</strain>
    </source>
</reference>
<evidence type="ECO:0000313" key="2">
    <source>
        <dbReference type="Proteomes" id="UP000824087"/>
    </source>
</evidence>
<organism evidence="1 2">
    <name type="scientific">Candidatus Fimihabitans intestinipullorum</name>
    <dbReference type="NCBI Taxonomy" id="2840820"/>
    <lineage>
        <taxon>Bacteria</taxon>
        <taxon>Bacillati</taxon>
        <taxon>Mycoplasmatota</taxon>
        <taxon>Mycoplasmatota incertae sedis</taxon>
        <taxon>Candidatus Fimihabitans</taxon>
    </lineage>
</organism>
<proteinExistence type="predicted"/>
<comment type="caution">
    <text evidence="1">The sequence shown here is derived from an EMBL/GenBank/DDBJ whole genome shotgun (WGS) entry which is preliminary data.</text>
</comment>
<sequence length="57" mass="6274">MSELTKEEAVRIYGGVNLSGTIVNAFLKGVDIILELGRSLGSAIRRIQDHNVCPYQK</sequence>
<gene>
    <name evidence="1" type="ORF">IAD49_04495</name>
</gene>
<dbReference type="EMBL" id="DVML01000025">
    <property type="protein sequence ID" value="HIU22820.1"/>
    <property type="molecule type" value="Genomic_DNA"/>
</dbReference>
<dbReference type="AlphaFoldDB" id="A0A9D1L3K5"/>